<evidence type="ECO:0000259" key="1">
    <source>
        <dbReference type="PROSITE" id="PS51910"/>
    </source>
</evidence>
<dbReference type="PANTHER" id="PTHR11177">
    <property type="entry name" value="CHITINASE"/>
    <property type="match status" value="1"/>
</dbReference>
<dbReference type="Pfam" id="PF00704">
    <property type="entry name" value="Glyco_hydro_18"/>
    <property type="match status" value="1"/>
</dbReference>
<dbReference type="GO" id="GO:0006032">
    <property type="term" value="P:chitin catabolic process"/>
    <property type="evidence" value="ECO:0007669"/>
    <property type="project" value="TreeGrafter"/>
</dbReference>
<name>A0A9D4STG6_RHISA</name>
<gene>
    <name evidence="2" type="ORF">HPB52_007255</name>
</gene>
<dbReference type="GO" id="GO:0005975">
    <property type="term" value="P:carbohydrate metabolic process"/>
    <property type="evidence" value="ECO:0007669"/>
    <property type="project" value="InterPro"/>
</dbReference>
<dbReference type="PROSITE" id="PS51257">
    <property type="entry name" value="PROKAR_LIPOPROTEIN"/>
    <property type="match status" value="1"/>
</dbReference>
<feature type="domain" description="GH18" evidence="1">
    <location>
        <begin position="107"/>
        <end position="315"/>
    </location>
</feature>
<dbReference type="GO" id="GO:0008061">
    <property type="term" value="F:chitin binding"/>
    <property type="evidence" value="ECO:0007669"/>
    <property type="project" value="TreeGrafter"/>
</dbReference>
<dbReference type="Proteomes" id="UP000821837">
    <property type="component" value="Chromosome 6"/>
</dbReference>
<dbReference type="Gene3D" id="3.20.20.80">
    <property type="entry name" value="Glycosidases"/>
    <property type="match status" value="1"/>
</dbReference>
<comment type="caution">
    <text evidence="2">The sequence shown here is derived from an EMBL/GenBank/DDBJ whole genome shotgun (WGS) entry which is preliminary data.</text>
</comment>
<keyword evidence="3" id="KW-1185">Reference proteome</keyword>
<sequence>MPMLSRLFVPMPVSHSASSCIKASARCSPMATVHSVASTCMLAVQFALLVAFFLLPRVKPLTPPPSTDERTHRFHSCHQPEEKNRLRYVPDHLLHSNKSRDVDPSKVPIFCVFRNTAYRKFKKVRYRLGTVPHSLCTHLLYHSAKYSSGAIVSRDNLFDEVYQGFTIAANMRRIWRHLRVLLTLFVSEPETAEFSEGIQSGRDVIFFGEAAYRWLTSHKFDGLNLDWPYAGGPCGSSSDLSRYAALLRSLKTRFQSRFMLTVTLPGELEDVSKGLDLFAASEVADFLLLRSHRRRNLDLFQYDCPGHAVAPVFSL</sequence>
<dbReference type="PANTHER" id="PTHR11177:SF144">
    <property type="entry name" value="CHITINASE 5"/>
    <property type="match status" value="1"/>
</dbReference>
<dbReference type="SUPFAM" id="SSF51445">
    <property type="entry name" value="(Trans)glycosidases"/>
    <property type="match status" value="1"/>
</dbReference>
<dbReference type="GO" id="GO:0004568">
    <property type="term" value="F:chitinase activity"/>
    <property type="evidence" value="ECO:0007669"/>
    <property type="project" value="TreeGrafter"/>
</dbReference>
<evidence type="ECO:0000313" key="3">
    <source>
        <dbReference type="Proteomes" id="UP000821837"/>
    </source>
</evidence>
<evidence type="ECO:0000313" key="2">
    <source>
        <dbReference type="EMBL" id="KAH7947008.1"/>
    </source>
</evidence>
<dbReference type="InterPro" id="IPR017853">
    <property type="entry name" value="GH"/>
</dbReference>
<dbReference type="PROSITE" id="PS51910">
    <property type="entry name" value="GH18_2"/>
    <property type="match status" value="1"/>
</dbReference>
<organism evidence="2 3">
    <name type="scientific">Rhipicephalus sanguineus</name>
    <name type="common">Brown dog tick</name>
    <name type="synonym">Ixodes sanguineus</name>
    <dbReference type="NCBI Taxonomy" id="34632"/>
    <lineage>
        <taxon>Eukaryota</taxon>
        <taxon>Metazoa</taxon>
        <taxon>Ecdysozoa</taxon>
        <taxon>Arthropoda</taxon>
        <taxon>Chelicerata</taxon>
        <taxon>Arachnida</taxon>
        <taxon>Acari</taxon>
        <taxon>Parasitiformes</taxon>
        <taxon>Ixodida</taxon>
        <taxon>Ixodoidea</taxon>
        <taxon>Ixodidae</taxon>
        <taxon>Rhipicephalinae</taxon>
        <taxon>Rhipicephalus</taxon>
        <taxon>Rhipicephalus</taxon>
    </lineage>
</organism>
<dbReference type="GO" id="GO:0005576">
    <property type="term" value="C:extracellular region"/>
    <property type="evidence" value="ECO:0007669"/>
    <property type="project" value="TreeGrafter"/>
</dbReference>
<accession>A0A9D4STG6</accession>
<dbReference type="EMBL" id="JABSTV010001252">
    <property type="protein sequence ID" value="KAH7947008.1"/>
    <property type="molecule type" value="Genomic_DNA"/>
</dbReference>
<proteinExistence type="predicted"/>
<dbReference type="AlphaFoldDB" id="A0A9D4STG6"/>
<reference evidence="2" key="1">
    <citation type="journal article" date="2020" name="Cell">
        <title>Large-Scale Comparative Analyses of Tick Genomes Elucidate Their Genetic Diversity and Vector Capacities.</title>
        <authorList>
            <consortium name="Tick Genome and Microbiome Consortium (TIGMIC)"/>
            <person name="Jia N."/>
            <person name="Wang J."/>
            <person name="Shi W."/>
            <person name="Du L."/>
            <person name="Sun Y."/>
            <person name="Zhan W."/>
            <person name="Jiang J.F."/>
            <person name="Wang Q."/>
            <person name="Zhang B."/>
            <person name="Ji P."/>
            <person name="Bell-Sakyi L."/>
            <person name="Cui X.M."/>
            <person name="Yuan T.T."/>
            <person name="Jiang B.G."/>
            <person name="Yang W.F."/>
            <person name="Lam T.T."/>
            <person name="Chang Q.C."/>
            <person name="Ding S.J."/>
            <person name="Wang X.J."/>
            <person name="Zhu J.G."/>
            <person name="Ruan X.D."/>
            <person name="Zhao L."/>
            <person name="Wei J.T."/>
            <person name="Ye R.Z."/>
            <person name="Que T.C."/>
            <person name="Du C.H."/>
            <person name="Zhou Y.H."/>
            <person name="Cheng J.X."/>
            <person name="Dai P.F."/>
            <person name="Guo W.B."/>
            <person name="Han X.H."/>
            <person name="Huang E.J."/>
            <person name="Li L.F."/>
            <person name="Wei W."/>
            <person name="Gao Y.C."/>
            <person name="Liu J.Z."/>
            <person name="Shao H.Z."/>
            <person name="Wang X."/>
            <person name="Wang C.C."/>
            <person name="Yang T.C."/>
            <person name="Huo Q.B."/>
            <person name="Li W."/>
            <person name="Chen H.Y."/>
            <person name="Chen S.E."/>
            <person name="Zhou L.G."/>
            <person name="Ni X.B."/>
            <person name="Tian J.H."/>
            <person name="Sheng Y."/>
            <person name="Liu T."/>
            <person name="Pan Y.S."/>
            <person name="Xia L.Y."/>
            <person name="Li J."/>
            <person name="Zhao F."/>
            <person name="Cao W.C."/>
        </authorList>
    </citation>
    <scope>NUCLEOTIDE SEQUENCE</scope>
    <source>
        <strain evidence="2">Rsan-2018</strain>
    </source>
</reference>
<reference evidence="2" key="2">
    <citation type="submission" date="2021-09" db="EMBL/GenBank/DDBJ databases">
        <authorList>
            <person name="Jia N."/>
            <person name="Wang J."/>
            <person name="Shi W."/>
            <person name="Du L."/>
            <person name="Sun Y."/>
            <person name="Zhan W."/>
            <person name="Jiang J."/>
            <person name="Wang Q."/>
            <person name="Zhang B."/>
            <person name="Ji P."/>
            <person name="Sakyi L.B."/>
            <person name="Cui X."/>
            <person name="Yuan T."/>
            <person name="Jiang B."/>
            <person name="Yang W."/>
            <person name="Lam T.T.-Y."/>
            <person name="Chang Q."/>
            <person name="Ding S."/>
            <person name="Wang X."/>
            <person name="Zhu J."/>
            <person name="Ruan X."/>
            <person name="Zhao L."/>
            <person name="Wei J."/>
            <person name="Que T."/>
            <person name="Du C."/>
            <person name="Cheng J."/>
            <person name="Dai P."/>
            <person name="Han X."/>
            <person name="Huang E."/>
            <person name="Gao Y."/>
            <person name="Liu J."/>
            <person name="Shao H."/>
            <person name="Ye R."/>
            <person name="Li L."/>
            <person name="Wei W."/>
            <person name="Wang X."/>
            <person name="Wang C."/>
            <person name="Huo Q."/>
            <person name="Li W."/>
            <person name="Guo W."/>
            <person name="Chen H."/>
            <person name="Chen S."/>
            <person name="Zhou L."/>
            <person name="Zhou L."/>
            <person name="Ni X."/>
            <person name="Tian J."/>
            <person name="Zhou Y."/>
            <person name="Sheng Y."/>
            <person name="Liu T."/>
            <person name="Pan Y."/>
            <person name="Xia L."/>
            <person name="Li J."/>
            <person name="Zhao F."/>
            <person name="Cao W."/>
        </authorList>
    </citation>
    <scope>NUCLEOTIDE SEQUENCE</scope>
    <source>
        <strain evidence="2">Rsan-2018</strain>
        <tissue evidence="2">Larvae</tissue>
    </source>
</reference>
<dbReference type="VEuPathDB" id="VectorBase:RSAN_042469"/>
<protein>
    <recommendedName>
        <fullName evidence="1">GH18 domain-containing protein</fullName>
    </recommendedName>
</protein>
<dbReference type="InterPro" id="IPR001223">
    <property type="entry name" value="Glyco_hydro18_cat"/>
</dbReference>
<dbReference type="InterPro" id="IPR050314">
    <property type="entry name" value="Glycosyl_Hydrlase_18"/>
</dbReference>